<dbReference type="EMBL" id="BSXT01006735">
    <property type="protein sequence ID" value="GMF62940.1"/>
    <property type="molecule type" value="Genomic_DNA"/>
</dbReference>
<evidence type="ECO:0000313" key="4">
    <source>
        <dbReference type="Proteomes" id="UP001165121"/>
    </source>
</evidence>
<comment type="caution">
    <text evidence="3">The sequence shown here is derived from an EMBL/GenBank/DDBJ whole genome shotgun (WGS) entry which is preliminary data.</text>
</comment>
<gene>
    <name evidence="3" type="ORF">Pfra01_002746800</name>
</gene>
<keyword evidence="1" id="KW-0732">Signal</keyword>
<organism evidence="3 4">
    <name type="scientific">Phytophthora fragariaefolia</name>
    <dbReference type="NCBI Taxonomy" id="1490495"/>
    <lineage>
        <taxon>Eukaryota</taxon>
        <taxon>Sar</taxon>
        <taxon>Stramenopiles</taxon>
        <taxon>Oomycota</taxon>
        <taxon>Peronosporomycetes</taxon>
        <taxon>Peronosporales</taxon>
        <taxon>Peronosporaceae</taxon>
        <taxon>Phytophthora</taxon>
    </lineage>
</organism>
<reference evidence="3" key="1">
    <citation type="submission" date="2023-04" db="EMBL/GenBank/DDBJ databases">
        <title>Phytophthora fragariaefolia NBRC 109709.</title>
        <authorList>
            <person name="Ichikawa N."/>
            <person name="Sato H."/>
            <person name="Tonouchi N."/>
        </authorList>
    </citation>
    <scope>NUCLEOTIDE SEQUENCE</scope>
    <source>
        <strain evidence="3">NBRC 109709</strain>
    </source>
</reference>
<proteinExistence type="predicted"/>
<dbReference type="AlphaFoldDB" id="A0A9W6YF10"/>
<evidence type="ECO:0000259" key="2">
    <source>
        <dbReference type="Pfam" id="PF18634"/>
    </source>
</evidence>
<dbReference type="InterPro" id="IPR040786">
    <property type="entry name" value="RXLR_WY"/>
</dbReference>
<feature type="chain" id="PRO_5040785026" evidence="1">
    <location>
        <begin position="19"/>
        <end position="371"/>
    </location>
</feature>
<feature type="signal peptide" evidence="1">
    <location>
        <begin position="1"/>
        <end position="18"/>
    </location>
</feature>
<keyword evidence="4" id="KW-1185">Reference proteome</keyword>
<dbReference type="Pfam" id="PF18634">
    <property type="entry name" value="RXLR_WY"/>
    <property type="match status" value="1"/>
</dbReference>
<feature type="domain" description="RXLR phytopathogen effector protein WY-domain" evidence="2">
    <location>
        <begin position="141"/>
        <end position="184"/>
    </location>
</feature>
<protein>
    <submittedName>
        <fullName evidence="3">Unnamed protein product</fullName>
    </submittedName>
</protein>
<evidence type="ECO:0000313" key="3">
    <source>
        <dbReference type="EMBL" id="GMF62940.1"/>
    </source>
</evidence>
<dbReference type="Proteomes" id="UP001165121">
    <property type="component" value="Unassembled WGS sequence"/>
</dbReference>
<accession>A0A9W6YF10</accession>
<sequence length="371" mass="42539">MRFCCAIVFTLLFVGIGATPSNNSGQESRRGLEQQQNVRRPISMLTHKPELVRDRLLKGGDAAHLDSSDEERVDLTKIFKFRKKTQIISTDELPRLWMKKELEPAELYRTTFGATGVAGVGLHGDMFLPPWLKYVNMYRGGLGRFEDFHLISLLQQTKSDKDIVEIFHQLRAVKGMEKFADSLQLKMFYFHPATREAMVDAWITTKATPDAVFDILGLRRGISPGYERLYQWLRFASKSKAVSEEDMLTVLTKSSTVYTQYAGLLQVIKDTSGVDDELRRLAERLQNIIFKKLLEIDRSPLRFGKYVGPNLESWRKVIRRGSKDPYYKTLEAYTVAYAAKQGGEALRTKVENFFINLQPYEAVMATERKVV</sequence>
<name>A0A9W6YF10_9STRA</name>
<evidence type="ECO:0000256" key="1">
    <source>
        <dbReference type="SAM" id="SignalP"/>
    </source>
</evidence>